<protein>
    <submittedName>
        <fullName evidence="1">Uncharacterized protein</fullName>
    </submittedName>
</protein>
<dbReference type="AlphaFoldDB" id="A0A2I1GQE8"/>
<sequence>MYFSNESTTETIIRFTIERIIIKKDNIEDYEILIAKKLTKEMEEIFLKGGSNIALSKNERKYFFRMFDAKLDATKIKRRHEWQAYKKIDDQEK</sequence>
<accession>A0A2I1GQE8</accession>
<gene>
    <name evidence="1" type="ORF">RhiirA4_464607</name>
</gene>
<proteinExistence type="predicted"/>
<comment type="caution">
    <text evidence="1">The sequence shown here is derived from an EMBL/GenBank/DDBJ whole genome shotgun (WGS) entry which is preliminary data.</text>
</comment>
<reference evidence="1 2" key="1">
    <citation type="submission" date="2015-10" db="EMBL/GenBank/DDBJ databases">
        <title>Genome analyses suggest a sexual origin of heterokaryosis in a supposedly ancient asexual fungus.</title>
        <authorList>
            <person name="Ropars J."/>
            <person name="Sedzielewska K."/>
            <person name="Noel J."/>
            <person name="Charron P."/>
            <person name="Farinelli L."/>
            <person name="Marton T."/>
            <person name="Kruger M."/>
            <person name="Pelin A."/>
            <person name="Brachmann A."/>
            <person name="Corradi N."/>
        </authorList>
    </citation>
    <scope>NUCLEOTIDE SEQUENCE [LARGE SCALE GENOMIC DNA]</scope>
    <source>
        <strain evidence="1 2">A4</strain>
    </source>
</reference>
<name>A0A2I1GQE8_9GLOM</name>
<evidence type="ECO:0000313" key="1">
    <source>
        <dbReference type="EMBL" id="PKY48882.1"/>
    </source>
</evidence>
<dbReference type="Proteomes" id="UP000234323">
    <property type="component" value="Unassembled WGS sequence"/>
</dbReference>
<keyword evidence="2" id="KW-1185">Reference proteome</keyword>
<organism evidence="1 2">
    <name type="scientific">Rhizophagus irregularis</name>
    <dbReference type="NCBI Taxonomy" id="588596"/>
    <lineage>
        <taxon>Eukaryota</taxon>
        <taxon>Fungi</taxon>
        <taxon>Fungi incertae sedis</taxon>
        <taxon>Mucoromycota</taxon>
        <taxon>Glomeromycotina</taxon>
        <taxon>Glomeromycetes</taxon>
        <taxon>Glomerales</taxon>
        <taxon>Glomeraceae</taxon>
        <taxon>Rhizophagus</taxon>
    </lineage>
</organism>
<dbReference type="EMBL" id="LLXI01000681">
    <property type="protein sequence ID" value="PKY48882.1"/>
    <property type="molecule type" value="Genomic_DNA"/>
</dbReference>
<evidence type="ECO:0000313" key="2">
    <source>
        <dbReference type="Proteomes" id="UP000234323"/>
    </source>
</evidence>